<dbReference type="PANTHER" id="PTHR12864">
    <property type="entry name" value="RAN BINDING PROTEIN 9-RELATED"/>
    <property type="match status" value="1"/>
</dbReference>
<evidence type="ECO:0000256" key="2">
    <source>
        <dbReference type="SAM" id="MobiDB-lite"/>
    </source>
</evidence>
<evidence type="ECO:0008006" key="7">
    <source>
        <dbReference type="Google" id="ProtNLM"/>
    </source>
</evidence>
<dbReference type="InterPro" id="IPR013320">
    <property type="entry name" value="ConA-like_dom_sf"/>
</dbReference>
<dbReference type="Gene3D" id="2.60.120.920">
    <property type="match status" value="1"/>
</dbReference>
<dbReference type="SUPFAM" id="SSF49899">
    <property type="entry name" value="Concanavalin A-like lectins/glucanases"/>
    <property type="match status" value="1"/>
</dbReference>
<feature type="region of interest" description="Disordered" evidence="2">
    <location>
        <begin position="398"/>
        <end position="421"/>
    </location>
</feature>
<accession>A0A7R9KYH9</accession>
<evidence type="ECO:0000256" key="1">
    <source>
        <dbReference type="ARBA" id="ARBA00006535"/>
    </source>
</evidence>
<dbReference type="CDD" id="cd12909">
    <property type="entry name" value="SPRY_RanBP9_10"/>
    <property type="match status" value="1"/>
</dbReference>
<feature type="domain" description="B30.2/SPRY" evidence="3">
    <location>
        <begin position="50"/>
        <end position="238"/>
    </location>
</feature>
<dbReference type="OrthoDB" id="25503at2759"/>
<dbReference type="Pfam" id="PF00622">
    <property type="entry name" value="SPRY"/>
    <property type="match status" value="1"/>
</dbReference>
<dbReference type="FunFam" id="2.60.120.920:FF:000011">
    <property type="entry name" value="RAN binding protein 10"/>
    <property type="match status" value="1"/>
</dbReference>
<feature type="compositionally biased region" description="Polar residues" evidence="2">
    <location>
        <begin position="1"/>
        <end position="34"/>
    </location>
</feature>
<dbReference type="InterPro" id="IPR006595">
    <property type="entry name" value="CTLH_C"/>
</dbReference>
<dbReference type="PROSITE" id="PS50896">
    <property type="entry name" value="LISH"/>
    <property type="match status" value="1"/>
</dbReference>
<sequence length="538" mass="58988">MTSSSSQSPIGGQMDQSVDSNRSFGHNSRSNSLSPIPATSSSTAVNANSNEGLSRLKRLYPFIEESELPKSWSSKDKANFITLSENNLKVHYKGVGKGHKDAAAVRATHPIPSGCLLYYYEIKIISKGRDGYMGIGLAAQGVNMQRLPGWDKQSYGYHGDDGHSFNSSGTGQPYGPTFTTGDIIGCGYNLVSGNCFYTKNGLNLGVAFPDLPNVPLYPTVGLQTPGEEVEANFGCEPFCYDIEEDITALKKHLTESIVEFPVKYTEWQTTIHRLVQSWLIHNGYCGTAEVFSESTKLDFKENVQYIRQRLRIQQLVLSGRIGEAIQLTNRLYPNVLKDNPNLLFALKCRQFVEWVSGNELDKAPIAGAAAAMASYSPNSSTNGVTNDCNGNASTAADTQMEVDSNDNTNDTNNSYSEEQSVCEENEAKITRLLAFGKELHALSQQLKRQYGTNEFNKQLLQDAFSLLAYSDPWNSPVGWHLNPSEREGVCQQLNNAIVMSDSGGTGATHRVALETIIKHTKALLAKNGQCGAWIVDKI</sequence>
<dbReference type="SMART" id="SM00668">
    <property type="entry name" value="CTLH"/>
    <property type="match status" value="1"/>
</dbReference>
<proteinExistence type="inferred from homology"/>
<dbReference type="EMBL" id="CAJPIZ010008173">
    <property type="protein sequence ID" value="CAG2110924.1"/>
    <property type="molecule type" value="Genomic_DNA"/>
</dbReference>
<name>A0A7R9KYH9_9ACAR</name>
<dbReference type="InterPro" id="IPR035782">
    <property type="entry name" value="SPRY_RanBP9/10"/>
</dbReference>
<dbReference type="InterPro" id="IPR003877">
    <property type="entry name" value="SPRY_dom"/>
</dbReference>
<dbReference type="Pfam" id="PF10607">
    <property type="entry name" value="CTLH"/>
    <property type="match status" value="1"/>
</dbReference>
<dbReference type="PROSITE" id="PS50897">
    <property type="entry name" value="CTLH"/>
    <property type="match status" value="1"/>
</dbReference>
<protein>
    <recommendedName>
        <fullName evidence="7">Ran-binding protein 9</fullName>
    </recommendedName>
</protein>
<dbReference type="InterPro" id="IPR043136">
    <property type="entry name" value="B30.2/SPRY_sf"/>
</dbReference>
<comment type="similarity">
    <text evidence="1">Belongs to the RANBP9/10 family.</text>
</comment>
<feature type="region of interest" description="Disordered" evidence="2">
    <location>
        <begin position="1"/>
        <end position="46"/>
    </location>
</feature>
<dbReference type="AlphaFoldDB" id="A0A7R9KYH9"/>
<evidence type="ECO:0000259" key="4">
    <source>
        <dbReference type="PROSITE" id="PS50897"/>
    </source>
</evidence>
<dbReference type="PROSITE" id="PS50188">
    <property type="entry name" value="B302_SPRY"/>
    <property type="match status" value="1"/>
</dbReference>
<dbReference type="InterPro" id="IPR001870">
    <property type="entry name" value="B30.2/SPRY"/>
</dbReference>
<dbReference type="Proteomes" id="UP000759131">
    <property type="component" value="Unassembled WGS sequence"/>
</dbReference>
<dbReference type="SMART" id="SM00757">
    <property type="entry name" value="CRA"/>
    <property type="match status" value="1"/>
</dbReference>
<evidence type="ECO:0000313" key="5">
    <source>
        <dbReference type="EMBL" id="CAD7630494.1"/>
    </source>
</evidence>
<evidence type="ECO:0000313" key="6">
    <source>
        <dbReference type="Proteomes" id="UP000759131"/>
    </source>
</evidence>
<dbReference type="InterPro" id="IPR006594">
    <property type="entry name" value="LisH"/>
</dbReference>
<gene>
    <name evidence="5" type="ORF">OSB1V03_LOCUS10907</name>
</gene>
<organism evidence="5">
    <name type="scientific">Medioppia subpectinata</name>
    <dbReference type="NCBI Taxonomy" id="1979941"/>
    <lineage>
        <taxon>Eukaryota</taxon>
        <taxon>Metazoa</taxon>
        <taxon>Ecdysozoa</taxon>
        <taxon>Arthropoda</taxon>
        <taxon>Chelicerata</taxon>
        <taxon>Arachnida</taxon>
        <taxon>Acari</taxon>
        <taxon>Acariformes</taxon>
        <taxon>Sarcoptiformes</taxon>
        <taxon>Oribatida</taxon>
        <taxon>Brachypylina</taxon>
        <taxon>Oppioidea</taxon>
        <taxon>Oppiidae</taxon>
        <taxon>Medioppia</taxon>
    </lineage>
</organism>
<dbReference type="InterPro" id="IPR013144">
    <property type="entry name" value="CRA_dom"/>
</dbReference>
<dbReference type="SMART" id="SM00449">
    <property type="entry name" value="SPRY"/>
    <property type="match status" value="1"/>
</dbReference>
<dbReference type="InterPro" id="IPR050618">
    <property type="entry name" value="Ubq-SigPath_Reg"/>
</dbReference>
<dbReference type="EMBL" id="OC862748">
    <property type="protein sequence ID" value="CAD7630494.1"/>
    <property type="molecule type" value="Genomic_DNA"/>
</dbReference>
<evidence type="ECO:0000259" key="3">
    <source>
        <dbReference type="PROSITE" id="PS50188"/>
    </source>
</evidence>
<reference evidence="5" key="1">
    <citation type="submission" date="2020-11" db="EMBL/GenBank/DDBJ databases">
        <authorList>
            <person name="Tran Van P."/>
        </authorList>
    </citation>
    <scope>NUCLEOTIDE SEQUENCE</scope>
</reference>
<feature type="compositionally biased region" description="Low complexity" evidence="2">
    <location>
        <begin position="405"/>
        <end position="414"/>
    </location>
</feature>
<feature type="domain" description="CTLH" evidence="4">
    <location>
        <begin position="305"/>
        <end position="362"/>
    </location>
</feature>
<keyword evidence="6" id="KW-1185">Reference proteome</keyword>
<dbReference type="InterPro" id="IPR024964">
    <property type="entry name" value="CTLH/CRA"/>
</dbReference>